<accession>A0ACD3BDT7</accession>
<protein>
    <submittedName>
        <fullName evidence="1">DUF1682-domain-containing protein</fullName>
    </submittedName>
</protein>
<dbReference type="EMBL" id="ML208261">
    <property type="protein sequence ID" value="TFK75889.1"/>
    <property type="molecule type" value="Genomic_DNA"/>
</dbReference>
<evidence type="ECO:0000313" key="1">
    <source>
        <dbReference type="EMBL" id="TFK75889.1"/>
    </source>
</evidence>
<keyword evidence="2" id="KW-1185">Reference proteome</keyword>
<gene>
    <name evidence="1" type="ORF">BDN72DRAFT_831328</name>
</gene>
<evidence type="ECO:0000313" key="2">
    <source>
        <dbReference type="Proteomes" id="UP000308600"/>
    </source>
</evidence>
<organism evidence="1 2">
    <name type="scientific">Pluteus cervinus</name>
    <dbReference type="NCBI Taxonomy" id="181527"/>
    <lineage>
        <taxon>Eukaryota</taxon>
        <taxon>Fungi</taxon>
        <taxon>Dikarya</taxon>
        <taxon>Basidiomycota</taxon>
        <taxon>Agaricomycotina</taxon>
        <taxon>Agaricomycetes</taxon>
        <taxon>Agaricomycetidae</taxon>
        <taxon>Agaricales</taxon>
        <taxon>Pluteineae</taxon>
        <taxon>Pluteaceae</taxon>
        <taxon>Pluteus</taxon>
    </lineage>
</organism>
<name>A0ACD3BDT7_9AGAR</name>
<reference evidence="1 2" key="1">
    <citation type="journal article" date="2019" name="Nat. Ecol. Evol.">
        <title>Megaphylogeny resolves global patterns of mushroom evolution.</title>
        <authorList>
            <person name="Varga T."/>
            <person name="Krizsan K."/>
            <person name="Foldi C."/>
            <person name="Dima B."/>
            <person name="Sanchez-Garcia M."/>
            <person name="Sanchez-Ramirez S."/>
            <person name="Szollosi G.J."/>
            <person name="Szarkandi J.G."/>
            <person name="Papp V."/>
            <person name="Albert L."/>
            <person name="Andreopoulos W."/>
            <person name="Angelini C."/>
            <person name="Antonin V."/>
            <person name="Barry K.W."/>
            <person name="Bougher N.L."/>
            <person name="Buchanan P."/>
            <person name="Buyck B."/>
            <person name="Bense V."/>
            <person name="Catcheside P."/>
            <person name="Chovatia M."/>
            <person name="Cooper J."/>
            <person name="Damon W."/>
            <person name="Desjardin D."/>
            <person name="Finy P."/>
            <person name="Geml J."/>
            <person name="Haridas S."/>
            <person name="Hughes K."/>
            <person name="Justo A."/>
            <person name="Karasinski D."/>
            <person name="Kautmanova I."/>
            <person name="Kiss B."/>
            <person name="Kocsube S."/>
            <person name="Kotiranta H."/>
            <person name="LaButti K.M."/>
            <person name="Lechner B.E."/>
            <person name="Liimatainen K."/>
            <person name="Lipzen A."/>
            <person name="Lukacs Z."/>
            <person name="Mihaltcheva S."/>
            <person name="Morgado L.N."/>
            <person name="Niskanen T."/>
            <person name="Noordeloos M.E."/>
            <person name="Ohm R.A."/>
            <person name="Ortiz-Santana B."/>
            <person name="Ovrebo C."/>
            <person name="Racz N."/>
            <person name="Riley R."/>
            <person name="Savchenko A."/>
            <person name="Shiryaev A."/>
            <person name="Soop K."/>
            <person name="Spirin V."/>
            <person name="Szebenyi C."/>
            <person name="Tomsovsky M."/>
            <person name="Tulloss R.E."/>
            <person name="Uehling J."/>
            <person name="Grigoriev I.V."/>
            <person name="Vagvolgyi C."/>
            <person name="Papp T."/>
            <person name="Martin F.M."/>
            <person name="Miettinen O."/>
            <person name="Hibbett D.S."/>
            <person name="Nagy L.G."/>
        </authorList>
    </citation>
    <scope>NUCLEOTIDE SEQUENCE [LARGE SCALE GENOMIC DNA]</scope>
    <source>
        <strain evidence="1 2">NL-1719</strain>
    </source>
</reference>
<sequence length="374" mass="42669">MASKALQSFILSFTPPPVVNPVEYDGLEFKWNMFVFRPALFKTELYLVGGVLFYALWSVINARINSSRAKSWLNAYLPLYEAQFSQPSLRGLTADGSSDYFNFSTGRRNIASLHTIFALCPRHDLLQWSYQIGKTFIDLYYRPTDEVQLDFTLAPGALSSEFVWAVVAKDELLNVKNDRWDLSFTKTTENATLGPTFMVMSEFADVTDNLLKPLGNVNLLALLQDPKVRPYFRSLSITDQPRERPSAPLAQSEREKHVILNLTLPSSSSGIEATKDLVSSLFVLIDNLNKINLRPETRNKLKKIREDLDHNLKVDALKEKKEEIEQDAQDKKAAKKKAEEDRIAKLPAAEQHKIMEKERKRAIRKSQTKSVVRK</sequence>
<proteinExistence type="predicted"/>
<dbReference type="Proteomes" id="UP000308600">
    <property type="component" value="Unassembled WGS sequence"/>
</dbReference>